<gene>
    <name evidence="5" type="ORF">BS297_12625</name>
</gene>
<proteinExistence type="inferred from homology"/>
<name>A0A0C2ZQV9_RHOER</name>
<dbReference type="CDD" id="cd17631">
    <property type="entry name" value="FACL_FadD13-like"/>
    <property type="match status" value="1"/>
</dbReference>
<dbReference type="InterPro" id="IPR025110">
    <property type="entry name" value="AMP-bd_C"/>
</dbReference>
<evidence type="ECO:0000256" key="2">
    <source>
        <dbReference type="ARBA" id="ARBA00022598"/>
    </source>
</evidence>
<feature type="domain" description="AMP-binding enzyme C-terminal" evidence="4">
    <location>
        <begin position="421"/>
        <end position="496"/>
    </location>
</feature>
<dbReference type="GO" id="GO:0031956">
    <property type="term" value="F:medium-chain fatty acid-CoA ligase activity"/>
    <property type="evidence" value="ECO:0007669"/>
    <property type="project" value="TreeGrafter"/>
</dbReference>
<evidence type="ECO:0000313" key="5">
    <source>
        <dbReference type="EMBL" id="KAB2585001.1"/>
    </source>
</evidence>
<evidence type="ECO:0000313" key="6">
    <source>
        <dbReference type="Proteomes" id="UP000325576"/>
    </source>
</evidence>
<dbReference type="InterPro" id="IPR042099">
    <property type="entry name" value="ANL_N_sf"/>
</dbReference>
<keyword evidence="2 5" id="KW-0436">Ligase</keyword>
<evidence type="ECO:0000256" key="1">
    <source>
        <dbReference type="ARBA" id="ARBA00006432"/>
    </source>
</evidence>
<dbReference type="Pfam" id="PF00501">
    <property type="entry name" value="AMP-binding"/>
    <property type="match status" value="1"/>
</dbReference>
<reference evidence="5 6" key="1">
    <citation type="journal article" date="2017" name="Poromechanics V (2013)">
        <title>Genomic Characterization of the Arsenic-Tolerant Actinobacterium, &lt;i&gt;Rhodococcus erythropolis&lt;/i&gt; S43.</title>
        <authorList>
            <person name="Retamal-Morales G."/>
            <person name="Mehnert M."/>
            <person name="Schwabe R."/>
            <person name="Tischler D."/>
            <person name="Schloemann M."/>
            <person name="Levican G.J."/>
        </authorList>
    </citation>
    <scope>NUCLEOTIDE SEQUENCE [LARGE SCALE GENOMIC DNA]</scope>
    <source>
        <strain evidence="5 6">S43</strain>
    </source>
</reference>
<dbReference type="Pfam" id="PF13193">
    <property type="entry name" value="AMP-binding_C"/>
    <property type="match status" value="1"/>
</dbReference>
<organism evidence="5 6">
    <name type="scientific">Rhodococcus erythropolis</name>
    <name type="common">Arthrobacter picolinophilus</name>
    <dbReference type="NCBI Taxonomy" id="1833"/>
    <lineage>
        <taxon>Bacteria</taxon>
        <taxon>Bacillati</taxon>
        <taxon>Actinomycetota</taxon>
        <taxon>Actinomycetes</taxon>
        <taxon>Mycobacteriales</taxon>
        <taxon>Nocardiaceae</taxon>
        <taxon>Rhodococcus</taxon>
        <taxon>Rhodococcus erythropolis group</taxon>
    </lineage>
</organism>
<dbReference type="Gene3D" id="3.30.300.30">
    <property type="match status" value="1"/>
</dbReference>
<dbReference type="EMBL" id="MRBO01000379">
    <property type="protein sequence ID" value="KAB2585001.1"/>
    <property type="molecule type" value="Genomic_DNA"/>
</dbReference>
<sequence length="515" mass="55921">MYLTQSLQRSMQQRPDQPMTVCGDRIRTCAEVGGRVTRLAGAFRDLGVQVGDRVAILSLNSDRYHEYFFATWWMGGAVNPLNTRWSAAEIAFALDDSDTRVLVVDDTFLPLLDEVRVLFPQLAVVIHAGELPTPAGALDYENLIASSEPTPDLRLGGDHLAGIFYTGGTSGHPKGVMLTHANLVTSSLGAVASNRTPGTDGLALITAPMFHLASLANWIGRNTVGATLVIQPSFEPATALRLIEQHKVTSMLLVPTMIQMLIRHPDRTNRDLSSILAVQYGASPISETLLRQAQQAFPQAAFMQGYGMTEAGPGLTSLSAEDHVDAIRLKSAGRPMGHVEIQVVDENGNELPRGEVGEIIARGGNIMCGYWNRPEETRSALRDGWLYTGDGGYMDEAGYLFVVDRLKDMIISGGENVYSTEVENALATHPDVISCAVIGVPDDQYGERVHAVLVVRPGVSLTCEEVRAHSKTLIAGYKSPRSITIVEQMPVSPAGKILKRELRRQFSDLATSTIT</sequence>
<dbReference type="Proteomes" id="UP000325576">
    <property type="component" value="Unassembled WGS sequence"/>
</dbReference>
<dbReference type="InterPro" id="IPR020845">
    <property type="entry name" value="AMP-binding_CS"/>
</dbReference>
<dbReference type="PANTHER" id="PTHR43201">
    <property type="entry name" value="ACYL-COA SYNTHETASE"/>
    <property type="match status" value="1"/>
</dbReference>
<protein>
    <submittedName>
        <fullName evidence="5">Fatty-acid--CoA ligase</fullName>
    </submittedName>
</protein>
<feature type="domain" description="AMP-dependent synthetase/ligase" evidence="3">
    <location>
        <begin position="7"/>
        <end position="371"/>
    </location>
</feature>
<dbReference type="SUPFAM" id="SSF56801">
    <property type="entry name" value="Acetyl-CoA synthetase-like"/>
    <property type="match status" value="1"/>
</dbReference>
<dbReference type="InterPro" id="IPR000873">
    <property type="entry name" value="AMP-dep_synth/lig_dom"/>
</dbReference>
<evidence type="ECO:0000259" key="4">
    <source>
        <dbReference type="Pfam" id="PF13193"/>
    </source>
</evidence>
<dbReference type="Gene3D" id="3.40.50.12780">
    <property type="entry name" value="N-terminal domain of ligase-like"/>
    <property type="match status" value="1"/>
</dbReference>
<dbReference type="PANTHER" id="PTHR43201:SF32">
    <property type="entry name" value="2-SUCCINYLBENZOATE--COA LIGASE, CHLOROPLASTIC_PEROXISOMAL"/>
    <property type="match status" value="1"/>
</dbReference>
<dbReference type="PROSITE" id="PS00455">
    <property type="entry name" value="AMP_BINDING"/>
    <property type="match status" value="1"/>
</dbReference>
<dbReference type="FunFam" id="3.30.300.30:FF:000008">
    <property type="entry name" value="2,3-dihydroxybenzoate-AMP ligase"/>
    <property type="match status" value="1"/>
</dbReference>
<comment type="similarity">
    <text evidence="1">Belongs to the ATP-dependent AMP-binding enzyme family.</text>
</comment>
<dbReference type="AlphaFoldDB" id="A0A0C2ZQV9"/>
<comment type="caution">
    <text evidence="5">The sequence shown here is derived from an EMBL/GenBank/DDBJ whole genome shotgun (WGS) entry which is preliminary data.</text>
</comment>
<evidence type="ECO:0000259" key="3">
    <source>
        <dbReference type="Pfam" id="PF00501"/>
    </source>
</evidence>
<dbReference type="InterPro" id="IPR045851">
    <property type="entry name" value="AMP-bd_C_sf"/>
</dbReference>
<dbReference type="GO" id="GO:0006631">
    <property type="term" value="P:fatty acid metabolic process"/>
    <property type="evidence" value="ECO:0007669"/>
    <property type="project" value="TreeGrafter"/>
</dbReference>
<accession>A0A0C2ZQV9</accession>
<dbReference type="NCBIfam" id="NF004837">
    <property type="entry name" value="PRK06187.1"/>
    <property type="match status" value="1"/>
</dbReference>